<organism evidence="1 2">
    <name type="scientific">Aequorivita ciconiae</name>
    <dbReference type="NCBI Taxonomy" id="2494375"/>
    <lineage>
        <taxon>Bacteria</taxon>
        <taxon>Pseudomonadati</taxon>
        <taxon>Bacteroidota</taxon>
        <taxon>Flavobacteriia</taxon>
        <taxon>Flavobacteriales</taxon>
        <taxon>Flavobacteriaceae</taxon>
        <taxon>Aequorivita</taxon>
    </lineage>
</organism>
<sequence length="155" mass="18751">MKKKNPKQHLALTPIIEEHNEVILLCERIRFGLKNDIAVERIKKYVDWFKEHYLDPHFEIEKEHIFPILGINNVRVKRALANHRRLSRLLSETTELNKVLNKIEEELSTYIGFEERVLYNEIREIATPQQWEEMENNHQKLGFSEDGWEDKFWKL</sequence>
<evidence type="ECO:0000313" key="1">
    <source>
        <dbReference type="EMBL" id="QAA82984.1"/>
    </source>
</evidence>
<dbReference type="RefSeq" id="WP_128251348.1">
    <property type="nucleotide sequence ID" value="NZ_CP034951.1"/>
</dbReference>
<dbReference type="AlphaFoldDB" id="A0A410G6S4"/>
<keyword evidence="2" id="KW-1185">Reference proteome</keyword>
<dbReference type="OrthoDB" id="9793254at2"/>
<dbReference type="Proteomes" id="UP000285517">
    <property type="component" value="Chromosome"/>
</dbReference>
<dbReference type="Gene3D" id="1.20.120.520">
    <property type="entry name" value="nmb1532 protein domain like"/>
    <property type="match status" value="1"/>
</dbReference>
<evidence type="ECO:0000313" key="2">
    <source>
        <dbReference type="Proteomes" id="UP000285517"/>
    </source>
</evidence>
<dbReference type="EMBL" id="CP034951">
    <property type="protein sequence ID" value="QAA82984.1"/>
    <property type="molecule type" value="Genomic_DNA"/>
</dbReference>
<reference evidence="1 2" key="1">
    <citation type="submission" date="2019-01" db="EMBL/GenBank/DDBJ databases">
        <title>Complete genome sequencing of Aequorivita sp. H23M31.</title>
        <authorList>
            <person name="Bae J.-W."/>
        </authorList>
    </citation>
    <scope>NUCLEOTIDE SEQUENCE [LARGE SCALE GENOMIC DNA]</scope>
    <source>
        <strain evidence="1 2">H23M31</strain>
    </source>
</reference>
<proteinExistence type="predicted"/>
<gene>
    <name evidence="1" type="ORF">EI546_15235</name>
</gene>
<name>A0A410G6S4_9FLAO</name>
<protein>
    <submittedName>
        <fullName evidence="1">Hemerythrin domain-containing protein</fullName>
    </submittedName>
</protein>
<accession>A0A410G6S4</accession>
<dbReference type="KEGG" id="aev:EI546_15235"/>